<gene>
    <name evidence="1" type="ORF">RDB_LOCUS119702</name>
</gene>
<dbReference type="AlphaFoldDB" id="A0A8H3E393"/>
<protein>
    <submittedName>
        <fullName evidence="1">Uncharacterized protein</fullName>
    </submittedName>
</protein>
<evidence type="ECO:0000313" key="1">
    <source>
        <dbReference type="EMBL" id="CAE7183387.1"/>
    </source>
</evidence>
<sequence length="167" mass="18808">MDLLTYGLRVTTLLFTHQPPRAPLAPVTTLQLTSKKYLLPGHDDHRYLRRSSPTLFLGISFPRCGYIDRIGGINLPDLPYALAYEQPSVKFSCILPDFHEVVDSRTLPYTSSPVRVADTDYVKIFVEADSYPKFLGNGCSLSPSPLRAKSCAMEWTPKHSFVPAKRY</sequence>
<dbReference type="EMBL" id="CAJNJQ010002719">
    <property type="protein sequence ID" value="CAE7183387.1"/>
    <property type="molecule type" value="Genomic_DNA"/>
</dbReference>
<proteinExistence type="predicted"/>
<name>A0A8H3E393_9AGAM</name>
<organism evidence="1 2">
    <name type="scientific">Rhizoctonia solani</name>
    <dbReference type="NCBI Taxonomy" id="456999"/>
    <lineage>
        <taxon>Eukaryota</taxon>
        <taxon>Fungi</taxon>
        <taxon>Dikarya</taxon>
        <taxon>Basidiomycota</taxon>
        <taxon>Agaricomycotina</taxon>
        <taxon>Agaricomycetes</taxon>
        <taxon>Cantharellales</taxon>
        <taxon>Ceratobasidiaceae</taxon>
        <taxon>Rhizoctonia</taxon>
    </lineage>
</organism>
<reference evidence="1" key="1">
    <citation type="submission" date="2021-01" db="EMBL/GenBank/DDBJ databases">
        <authorList>
            <person name="Kaushik A."/>
        </authorList>
    </citation>
    <scope>NUCLEOTIDE SEQUENCE</scope>
    <source>
        <strain evidence="1">AG5</strain>
    </source>
</reference>
<accession>A0A8H3E393</accession>
<comment type="caution">
    <text evidence="1">The sequence shown here is derived from an EMBL/GenBank/DDBJ whole genome shotgun (WGS) entry which is preliminary data.</text>
</comment>
<dbReference type="Proteomes" id="UP000663827">
    <property type="component" value="Unassembled WGS sequence"/>
</dbReference>
<evidence type="ECO:0000313" key="2">
    <source>
        <dbReference type="Proteomes" id="UP000663827"/>
    </source>
</evidence>